<dbReference type="PANTHER" id="PTHR33495:SF2">
    <property type="entry name" value="ANTI-SIGMA FACTOR ANTAGONIST TM_1081-RELATED"/>
    <property type="match status" value="1"/>
</dbReference>
<dbReference type="Pfam" id="PF01740">
    <property type="entry name" value="STAS"/>
    <property type="match status" value="1"/>
</dbReference>
<gene>
    <name evidence="4" type="ORF">ACFFTU_33320</name>
</gene>
<dbReference type="CDD" id="cd07043">
    <property type="entry name" value="STAS_anti-anti-sigma_factors"/>
    <property type="match status" value="1"/>
</dbReference>
<organism evidence="4 5">
    <name type="scientific">Streptomyces cremeus</name>
    <dbReference type="NCBI Taxonomy" id="66881"/>
    <lineage>
        <taxon>Bacteria</taxon>
        <taxon>Bacillati</taxon>
        <taxon>Actinomycetota</taxon>
        <taxon>Actinomycetes</taxon>
        <taxon>Kitasatosporales</taxon>
        <taxon>Streptomycetaceae</taxon>
        <taxon>Streptomyces</taxon>
    </lineage>
</organism>
<protein>
    <recommendedName>
        <fullName evidence="2">Anti-sigma factor antagonist</fullName>
    </recommendedName>
</protein>
<dbReference type="Proteomes" id="UP001589718">
    <property type="component" value="Unassembled WGS sequence"/>
</dbReference>
<evidence type="ECO:0000256" key="2">
    <source>
        <dbReference type="RuleBase" id="RU003749"/>
    </source>
</evidence>
<comment type="caution">
    <text evidence="4">The sequence shown here is derived from an EMBL/GenBank/DDBJ whole genome shotgun (WGS) entry which is preliminary data.</text>
</comment>
<dbReference type="InterPro" id="IPR003658">
    <property type="entry name" value="Anti-sigma_ant"/>
</dbReference>
<name>A0ABV5PNM9_STRCM</name>
<dbReference type="InterPro" id="IPR036513">
    <property type="entry name" value="STAS_dom_sf"/>
</dbReference>
<keyword evidence="5" id="KW-1185">Reference proteome</keyword>
<dbReference type="RefSeq" id="WP_345219563.1">
    <property type="nucleotide sequence ID" value="NZ_BAAAXE010000002.1"/>
</dbReference>
<sequence length="124" mass="12953">MLRFRGELDFESVVQFQEAAAALFAGGAVPGLVVVDCAGLEFCDSSGISELVRFYLRLTDTGSRLRMSAVPASVARAFELTGLDRAIPVYDSTGAALADVTQGNACAYPGAGEEDGVVREGRTG</sequence>
<dbReference type="EMBL" id="JBHMCR010000024">
    <property type="protein sequence ID" value="MFB9524825.1"/>
    <property type="molecule type" value="Genomic_DNA"/>
</dbReference>
<dbReference type="Gene3D" id="3.30.750.24">
    <property type="entry name" value="STAS domain"/>
    <property type="match status" value="1"/>
</dbReference>
<feature type="domain" description="STAS" evidence="3">
    <location>
        <begin position="1"/>
        <end position="100"/>
    </location>
</feature>
<proteinExistence type="inferred from homology"/>
<comment type="similarity">
    <text evidence="1 2">Belongs to the anti-sigma-factor antagonist family.</text>
</comment>
<reference evidence="4 5" key="1">
    <citation type="submission" date="2024-09" db="EMBL/GenBank/DDBJ databases">
        <authorList>
            <person name="Sun Q."/>
            <person name="Mori K."/>
        </authorList>
    </citation>
    <scope>NUCLEOTIDE SEQUENCE [LARGE SCALE GENOMIC DNA]</scope>
    <source>
        <strain evidence="4 5">JCM 4362</strain>
    </source>
</reference>
<accession>A0ABV5PNM9</accession>
<evidence type="ECO:0000313" key="4">
    <source>
        <dbReference type="EMBL" id="MFB9524825.1"/>
    </source>
</evidence>
<evidence type="ECO:0000313" key="5">
    <source>
        <dbReference type="Proteomes" id="UP001589718"/>
    </source>
</evidence>
<dbReference type="PROSITE" id="PS50801">
    <property type="entry name" value="STAS"/>
    <property type="match status" value="1"/>
</dbReference>
<dbReference type="NCBIfam" id="TIGR00377">
    <property type="entry name" value="ant_ant_sig"/>
    <property type="match status" value="1"/>
</dbReference>
<evidence type="ECO:0000256" key="1">
    <source>
        <dbReference type="ARBA" id="ARBA00009013"/>
    </source>
</evidence>
<dbReference type="InterPro" id="IPR002645">
    <property type="entry name" value="STAS_dom"/>
</dbReference>
<dbReference type="SUPFAM" id="SSF52091">
    <property type="entry name" value="SpoIIaa-like"/>
    <property type="match status" value="1"/>
</dbReference>
<dbReference type="PANTHER" id="PTHR33495">
    <property type="entry name" value="ANTI-SIGMA FACTOR ANTAGONIST TM_1081-RELATED-RELATED"/>
    <property type="match status" value="1"/>
</dbReference>
<evidence type="ECO:0000259" key="3">
    <source>
        <dbReference type="PROSITE" id="PS50801"/>
    </source>
</evidence>